<feature type="transmembrane region" description="Helical" evidence="1">
    <location>
        <begin position="60"/>
        <end position="78"/>
    </location>
</feature>
<sequence length="119" mass="14107">MGIMCNTFTKTFFETIDPKSEYSRLLSLDVFISVAIHVFLYLCVLCIIICLLNLKIDKNIYYKVFTFLIIIMPVGYLWRLSRSKSIYNHLISTGKNQEKSRDEAMRLMEIGYFRFYFLA</sequence>
<keyword evidence="1" id="KW-1133">Transmembrane helix</keyword>
<name>A0A6C0BRH2_9ZZZZ</name>
<proteinExistence type="predicted"/>
<reference evidence="2" key="1">
    <citation type="journal article" date="2020" name="Nature">
        <title>Giant virus diversity and host interactions through global metagenomics.</title>
        <authorList>
            <person name="Schulz F."/>
            <person name="Roux S."/>
            <person name="Paez-Espino D."/>
            <person name="Jungbluth S."/>
            <person name="Walsh D.A."/>
            <person name="Denef V.J."/>
            <person name="McMahon K.D."/>
            <person name="Konstantinidis K.T."/>
            <person name="Eloe-Fadrosh E.A."/>
            <person name="Kyrpides N.C."/>
            <person name="Woyke T."/>
        </authorList>
    </citation>
    <scope>NUCLEOTIDE SEQUENCE</scope>
    <source>
        <strain evidence="2">GVMAG-M-3300018428-16</strain>
    </source>
</reference>
<evidence type="ECO:0000313" key="2">
    <source>
        <dbReference type="EMBL" id="QHS94796.1"/>
    </source>
</evidence>
<keyword evidence="1" id="KW-0472">Membrane</keyword>
<organism evidence="2">
    <name type="scientific">viral metagenome</name>
    <dbReference type="NCBI Taxonomy" id="1070528"/>
    <lineage>
        <taxon>unclassified sequences</taxon>
        <taxon>metagenomes</taxon>
        <taxon>organismal metagenomes</taxon>
    </lineage>
</organism>
<protein>
    <submittedName>
        <fullName evidence="2">Uncharacterized protein</fullName>
    </submittedName>
</protein>
<dbReference type="EMBL" id="MN739233">
    <property type="protein sequence ID" value="QHS94796.1"/>
    <property type="molecule type" value="Genomic_DNA"/>
</dbReference>
<evidence type="ECO:0000256" key="1">
    <source>
        <dbReference type="SAM" id="Phobius"/>
    </source>
</evidence>
<feature type="transmembrane region" description="Helical" evidence="1">
    <location>
        <begin position="30"/>
        <end position="54"/>
    </location>
</feature>
<keyword evidence="1" id="KW-0812">Transmembrane</keyword>
<accession>A0A6C0BRH2</accession>
<dbReference type="AlphaFoldDB" id="A0A6C0BRH2"/>